<reference evidence="1 2" key="1">
    <citation type="submission" date="2023-08" db="EMBL/GenBank/DDBJ databases">
        <authorList>
            <person name="Palmer J.M."/>
        </authorList>
    </citation>
    <scope>NUCLEOTIDE SEQUENCE [LARGE SCALE GENOMIC DNA]</scope>
    <source>
        <strain evidence="1 2">TWF481</strain>
    </source>
</reference>
<sequence>MRGELPNNMRVLAKYPNLVGNFVFFPIQSCKKILFDLAPQPMPIERQMPTEPCTAIDLFCGKRGEPMLGKRVSSGAYERYPHIINNNRDYGTWENITFNLHPEIALAITLAQRPVGWKVRTPILLGTSHDICWMCYEWLKTFGESEDVTLEFQPWGGMPTLGWMAPDMNLGSEITVEISNKAVEEFFEKVAAKVVRRWKEGSLSSLSRRELVGLRQAQQLKKLMESKSKEKKK</sequence>
<organism evidence="1 2">
    <name type="scientific">Arthrobotrys musiformis</name>
    <dbReference type="NCBI Taxonomy" id="47236"/>
    <lineage>
        <taxon>Eukaryota</taxon>
        <taxon>Fungi</taxon>
        <taxon>Dikarya</taxon>
        <taxon>Ascomycota</taxon>
        <taxon>Pezizomycotina</taxon>
        <taxon>Orbiliomycetes</taxon>
        <taxon>Orbiliales</taxon>
        <taxon>Orbiliaceae</taxon>
        <taxon>Arthrobotrys</taxon>
    </lineage>
</organism>
<evidence type="ECO:0000313" key="2">
    <source>
        <dbReference type="Proteomes" id="UP001370758"/>
    </source>
</evidence>
<name>A0AAV9WDI7_9PEZI</name>
<dbReference type="EMBL" id="JAVHJL010000004">
    <property type="protein sequence ID" value="KAK6505713.1"/>
    <property type="molecule type" value="Genomic_DNA"/>
</dbReference>
<keyword evidence="2" id="KW-1185">Reference proteome</keyword>
<evidence type="ECO:0000313" key="1">
    <source>
        <dbReference type="EMBL" id="KAK6505713.1"/>
    </source>
</evidence>
<dbReference type="AlphaFoldDB" id="A0AAV9WDI7"/>
<comment type="caution">
    <text evidence="1">The sequence shown here is derived from an EMBL/GenBank/DDBJ whole genome shotgun (WGS) entry which is preliminary data.</text>
</comment>
<gene>
    <name evidence="1" type="ORF">TWF481_007605</name>
</gene>
<dbReference type="Proteomes" id="UP001370758">
    <property type="component" value="Unassembled WGS sequence"/>
</dbReference>
<accession>A0AAV9WDI7</accession>
<protein>
    <submittedName>
        <fullName evidence="1">Uncharacterized protein</fullName>
    </submittedName>
</protein>
<proteinExistence type="predicted"/>